<keyword evidence="2 7" id="KW-0853">WD repeat</keyword>
<dbReference type="InterPro" id="IPR007148">
    <property type="entry name" value="SSU_processome_Utp12"/>
</dbReference>
<dbReference type="GeneID" id="23862702"/>
<feature type="region of interest" description="Disordered" evidence="8">
    <location>
        <begin position="356"/>
        <end position="422"/>
    </location>
</feature>
<evidence type="ECO:0000256" key="1">
    <source>
        <dbReference type="ARBA" id="ARBA00004604"/>
    </source>
</evidence>
<accession>C9ZT22</accession>
<feature type="region of interest" description="Disordered" evidence="8">
    <location>
        <begin position="44"/>
        <end position="63"/>
    </location>
</feature>
<dbReference type="PROSITE" id="PS51257">
    <property type="entry name" value="PROKAR_LIPOPROTEIN"/>
    <property type="match status" value="1"/>
</dbReference>
<dbReference type="VEuPathDB" id="TriTrypDB:Tbg972.7.4750"/>
<keyword evidence="4" id="KW-0687">Ribonucleoprotein</keyword>
<feature type="repeat" description="WD" evidence="7">
    <location>
        <begin position="791"/>
        <end position="823"/>
    </location>
</feature>
<evidence type="ECO:0000256" key="5">
    <source>
        <dbReference type="ARBA" id="ARBA00023242"/>
    </source>
</evidence>
<comment type="similarity">
    <text evidence="6">Belongs to the WD repeat WDR3/UTP12 family.</text>
</comment>
<evidence type="ECO:0000313" key="11">
    <source>
        <dbReference type="Proteomes" id="UP000002316"/>
    </source>
</evidence>
<dbReference type="InterPro" id="IPR001680">
    <property type="entry name" value="WD40_rpt"/>
</dbReference>
<evidence type="ECO:0000256" key="6">
    <source>
        <dbReference type="ARBA" id="ARBA00038229"/>
    </source>
</evidence>
<dbReference type="GO" id="GO:0032040">
    <property type="term" value="C:small-subunit processome"/>
    <property type="evidence" value="ECO:0007669"/>
    <property type="project" value="TreeGrafter"/>
</dbReference>
<dbReference type="InterPro" id="IPR015943">
    <property type="entry name" value="WD40/YVTN_repeat-like_dom_sf"/>
</dbReference>
<dbReference type="GO" id="GO:0005840">
    <property type="term" value="C:ribosome"/>
    <property type="evidence" value="ECO:0007669"/>
    <property type="project" value="UniProtKB-KW"/>
</dbReference>
<evidence type="ECO:0000256" key="3">
    <source>
        <dbReference type="ARBA" id="ARBA00022737"/>
    </source>
</evidence>
<dbReference type="GO" id="GO:0034388">
    <property type="term" value="C:Pwp2p-containing subcomplex of 90S preribosome"/>
    <property type="evidence" value="ECO:0007669"/>
    <property type="project" value="TreeGrafter"/>
</dbReference>
<keyword evidence="3" id="KW-0677">Repeat</keyword>
<feature type="region of interest" description="Disordered" evidence="8">
    <location>
        <begin position="662"/>
        <end position="695"/>
    </location>
</feature>
<gene>
    <name evidence="10" type="ORF">TbgDal_VII4750</name>
</gene>
<evidence type="ECO:0000256" key="7">
    <source>
        <dbReference type="PROSITE-ProRule" id="PRU00221"/>
    </source>
</evidence>
<dbReference type="Pfam" id="PF25172">
    <property type="entry name" value="Beta-prop_WDR3_2nd"/>
    <property type="match status" value="1"/>
</dbReference>
<organism evidence="10 11">
    <name type="scientific">Trypanosoma brucei gambiense (strain MHOM/CI/86/DAL972)</name>
    <dbReference type="NCBI Taxonomy" id="679716"/>
    <lineage>
        <taxon>Eukaryota</taxon>
        <taxon>Discoba</taxon>
        <taxon>Euglenozoa</taxon>
        <taxon>Kinetoplastea</taxon>
        <taxon>Metakinetoplastina</taxon>
        <taxon>Trypanosomatida</taxon>
        <taxon>Trypanosomatidae</taxon>
        <taxon>Trypanosoma</taxon>
    </lineage>
</organism>
<dbReference type="RefSeq" id="XP_011774837.1">
    <property type="nucleotide sequence ID" value="XM_011776535.1"/>
</dbReference>
<dbReference type="Pfam" id="PF00400">
    <property type="entry name" value="WD40"/>
    <property type="match status" value="3"/>
</dbReference>
<dbReference type="GO" id="GO:0030515">
    <property type="term" value="F:snoRNA binding"/>
    <property type="evidence" value="ECO:0007669"/>
    <property type="project" value="TreeGrafter"/>
</dbReference>
<dbReference type="Gene3D" id="2.130.10.10">
    <property type="entry name" value="YVTN repeat-like/Quinoprotein amine dehydrogenase"/>
    <property type="match status" value="3"/>
</dbReference>
<keyword evidence="4" id="KW-0689">Ribosomal protein</keyword>
<dbReference type="InterPro" id="IPR011047">
    <property type="entry name" value="Quinoprotein_ADH-like_sf"/>
</dbReference>
<feature type="compositionally biased region" description="Basic residues" evidence="8">
    <location>
        <begin position="356"/>
        <end position="365"/>
    </location>
</feature>
<keyword evidence="5" id="KW-0539">Nucleus</keyword>
<feature type="compositionally biased region" description="Basic and acidic residues" evidence="8">
    <location>
        <begin position="54"/>
        <end position="63"/>
    </location>
</feature>
<evidence type="ECO:0000259" key="9">
    <source>
        <dbReference type="Pfam" id="PF04003"/>
    </source>
</evidence>
<evidence type="ECO:0000256" key="4">
    <source>
        <dbReference type="ARBA" id="ARBA00022980"/>
    </source>
</evidence>
<name>C9ZT22_TRYB9</name>
<evidence type="ECO:0000313" key="10">
    <source>
        <dbReference type="EMBL" id="CBH12557.1"/>
    </source>
</evidence>
<dbReference type="InterPro" id="IPR051570">
    <property type="entry name" value="TBC1_cilium_biogenesis"/>
</dbReference>
<comment type="subcellular location">
    <subcellularLocation>
        <location evidence="1">Nucleus</location>
        <location evidence="1">Nucleolus</location>
    </subcellularLocation>
</comment>
<dbReference type="PANTHER" id="PTHR19853">
    <property type="entry name" value="WD REPEAT CONTAINING PROTEIN 3 WDR3"/>
    <property type="match status" value="1"/>
</dbReference>
<dbReference type="Proteomes" id="UP000002316">
    <property type="component" value="Chromosome 7"/>
</dbReference>
<dbReference type="InterPro" id="IPR019775">
    <property type="entry name" value="WD40_repeat_CS"/>
</dbReference>
<feature type="repeat" description="WD" evidence="7">
    <location>
        <begin position="212"/>
        <end position="258"/>
    </location>
</feature>
<dbReference type="KEGG" id="tbg:TbgDal_VII4750"/>
<proteinExistence type="inferred from homology"/>
<dbReference type="PROSITE" id="PS00678">
    <property type="entry name" value="WD_REPEATS_1"/>
    <property type="match status" value="1"/>
</dbReference>
<reference evidence="11" key="1">
    <citation type="journal article" date="2010" name="PLoS Negl. Trop. Dis.">
        <title>The genome sequence of Trypanosoma brucei gambiense, causative agent of chronic human african trypanosomiasis.</title>
        <authorList>
            <person name="Jackson A.P."/>
            <person name="Sanders M."/>
            <person name="Berry A."/>
            <person name="McQuillan J."/>
            <person name="Aslett M.A."/>
            <person name="Quail M.A."/>
            <person name="Chukualim B."/>
            <person name="Capewell P."/>
            <person name="MacLeod A."/>
            <person name="Melville S.E."/>
            <person name="Gibson W."/>
            <person name="Barry J.D."/>
            <person name="Berriman M."/>
            <person name="Hertz-Fowler C."/>
        </authorList>
    </citation>
    <scope>NUCLEOTIDE SEQUENCE [LARGE SCALE GENOMIC DNA]</scope>
    <source>
        <strain evidence="11">MHOM/CI/86/DAL972</strain>
    </source>
</reference>
<feature type="domain" description="Small-subunit processome Utp12" evidence="9">
    <location>
        <begin position="958"/>
        <end position="1072"/>
    </location>
</feature>
<protein>
    <recommendedName>
        <fullName evidence="9">Small-subunit processome Utp12 domain-containing protein</fullName>
    </recommendedName>
</protein>
<dbReference type="Pfam" id="PF04003">
    <property type="entry name" value="Utp12"/>
    <property type="match status" value="1"/>
</dbReference>
<evidence type="ECO:0000256" key="2">
    <source>
        <dbReference type="ARBA" id="ARBA00022574"/>
    </source>
</evidence>
<dbReference type="PANTHER" id="PTHR19853:SF0">
    <property type="entry name" value="WD REPEAT-CONTAINING PROTEIN 3"/>
    <property type="match status" value="1"/>
</dbReference>
<dbReference type="PROSITE" id="PS50294">
    <property type="entry name" value="WD_REPEATS_REGION"/>
    <property type="match status" value="3"/>
</dbReference>
<dbReference type="SMART" id="SM00320">
    <property type="entry name" value="WD40"/>
    <property type="match status" value="9"/>
</dbReference>
<sequence>MKVGFMVGKTYLRYVVGPQGGAVASNGSLSCYSSITRPSYAKSTGVAKTTYSERNNRNQGRDKSSTAASAVIFTASLEAVRVYSLRSGVLQHTLIPREGKMPLEVTALRVVPLDMVGTSTASSTPLNTLNQIEQEGWMLLVGYHNGHVAVFSCGPTSNYGEPVCRFYALGHKIDTSVLSVAIDSQRACLCSGGQDTDLTVWDVVTQEPSFRLRGHRGGIVGVEFVPQRRPRGRLVVVTGSSDGLIKVWELSIRQCLQTIVASDTQVSSILIDATGSRLYCGLRESQLKVFNTEELTASSEMDKELGAVTEHGGVPRKHQKPITSFSFSYDGNFLLACTSKTVEIFRILSRDDVRRKVARKRKRREAKNSGNAPLNDVAEDDGDEPNAPGDEDRIEEKLPPTRITTDGKSEANDAGSKSTHSAHATAMEEMALLRTFFLDEKVRSACFVPPFPGISGGRGSGSPGQLHIAVTFNNNTVRTFTTALTCGDPPAAAMWSLENLSMRHTMDYSGHQSDIRSLQFVDDDTALLSLSSEKLMMWNISTKDPEEDHRNEHDFYDAVEANVKRGDKTGSLTCTSQVALDDAVAVAAIASNLCCVGRKDGSVLLVDLPAAETVFTDTAVHVGGVRHVTPLPDKSGFVSVGADRRMIVWTLAMVKVGSDAASSGSGSQAASHRHKNSSPDTPEPTDENGNGETDTKNMSLQLLQSAQLELTESPLFAACSADGRFLAVGLQNTNIQLFFADTMKPYLSLYGHKLPPTAATFSTDGTLIASCGMDKALRLWGTDFGDCHRSIHAHDDYVTDVAFLRDTHQLLTVSLDGTLKHWDGDNWIMIQMFRQHQRGVWAVAATANSTCVATAGVDKCIRCFLRTSDIVFPAEEEERLAQEAMDEEAAKRAAMQSLNGIQHQQEVGVAGHATTATAAAAEKIMEALDLVSVELQRRKNDSDSAPPNPLLVNKTVWEYLWSIIESVRPSDLRHALSNLTSTHVDALLDYVEQMLKERAVLNYETAARILLALVGTPASVATTHIARVAVAGEVSEARGARRLAALRRMIAEGLDQSATRMDYNVSGLQFVRKILEDSEKARFFDVSKVQGYKQRYHSRVLHEEQRGEKH</sequence>
<evidence type="ECO:0000256" key="8">
    <source>
        <dbReference type="SAM" id="MobiDB-lite"/>
    </source>
</evidence>
<feature type="compositionally biased region" description="Basic and acidic residues" evidence="8">
    <location>
        <begin position="390"/>
        <end position="411"/>
    </location>
</feature>
<dbReference type="GO" id="GO:0030490">
    <property type="term" value="P:maturation of SSU-rRNA"/>
    <property type="evidence" value="ECO:0007669"/>
    <property type="project" value="TreeGrafter"/>
</dbReference>
<dbReference type="AlphaFoldDB" id="C9ZT22"/>
<dbReference type="OrthoDB" id="407922at2759"/>
<feature type="repeat" description="WD" evidence="7">
    <location>
        <begin position="749"/>
        <end position="790"/>
    </location>
</feature>
<dbReference type="EMBL" id="FN554970">
    <property type="protein sequence ID" value="CBH12557.1"/>
    <property type="molecule type" value="Genomic_DNA"/>
</dbReference>
<dbReference type="PROSITE" id="PS50082">
    <property type="entry name" value="WD_REPEATS_2"/>
    <property type="match status" value="3"/>
</dbReference>
<dbReference type="SUPFAM" id="SSF50998">
    <property type="entry name" value="Quinoprotein alcohol dehydrogenase-like"/>
    <property type="match status" value="2"/>
</dbReference>